<protein>
    <recommendedName>
        <fullName evidence="1">DUF5615 domain-containing protein</fullName>
    </recommendedName>
</protein>
<evidence type="ECO:0000259" key="1">
    <source>
        <dbReference type="Pfam" id="PF18480"/>
    </source>
</evidence>
<dbReference type="InterPro" id="IPR041049">
    <property type="entry name" value="DUF5615"/>
</dbReference>
<evidence type="ECO:0000313" key="2">
    <source>
        <dbReference type="EMBL" id="OGE27509.1"/>
    </source>
</evidence>
<dbReference type="EMBL" id="MFCP01000037">
    <property type="protein sequence ID" value="OGE27509.1"/>
    <property type="molecule type" value="Genomic_DNA"/>
</dbReference>
<accession>A0A1F5JFZ0</accession>
<organism evidence="2 3">
    <name type="scientific">Candidatus Daviesbacteria bacterium RIFCSPHIGHO2_01_FULL_40_11</name>
    <dbReference type="NCBI Taxonomy" id="1797762"/>
    <lineage>
        <taxon>Bacteria</taxon>
        <taxon>Candidatus Daviesiibacteriota</taxon>
    </lineage>
</organism>
<name>A0A1F5JFZ0_9BACT</name>
<evidence type="ECO:0000313" key="3">
    <source>
        <dbReference type="Proteomes" id="UP000177555"/>
    </source>
</evidence>
<reference evidence="2 3" key="1">
    <citation type="journal article" date="2016" name="Nat. Commun.">
        <title>Thousands of microbial genomes shed light on interconnected biogeochemical processes in an aquifer system.</title>
        <authorList>
            <person name="Anantharaman K."/>
            <person name="Brown C.T."/>
            <person name="Hug L.A."/>
            <person name="Sharon I."/>
            <person name="Castelle C.J."/>
            <person name="Probst A.J."/>
            <person name="Thomas B.C."/>
            <person name="Singh A."/>
            <person name="Wilkins M.J."/>
            <person name="Karaoz U."/>
            <person name="Brodie E.L."/>
            <person name="Williams K.H."/>
            <person name="Hubbard S.S."/>
            <person name="Banfield J.F."/>
        </authorList>
    </citation>
    <scope>NUCLEOTIDE SEQUENCE [LARGE SCALE GENOMIC DNA]</scope>
</reference>
<comment type="caution">
    <text evidence="2">The sequence shown here is derived from an EMBL/GenBank/DDBJ whole genome shotgun (WGS) entry which is preliminary data.</text>
</comment>
<dbReference type="AlphaFoldDB" id="A0A1F5JFZ0"/>
<proteinExistence type="predicted"/>
<gene>
    <name evidence="2" type="ORF">A2867_01390</name>
</gene>
<dbReference type="Proteomes" id="UP000177555">
    <property type="component" value="Unassembled WGS sequence"/>
</dbReference>
<sequence>MTKRFHKHKLLLDENFPVRSYFPNLNRRYDVKHLTADLNLAGLADNKIYKFARETGQIIVTYNVKDFAPLVENDTRAGVIGVPPSLSAEQIDKKLTALLNKSTKRSLFGKLTTISGEGHD</sequence>
<feature type="domain" description="DUF5615" evidence="1">
    <location>
        <begin position="9"/>
        <end position="114"/>
    </location>
</feature>
<dbReference type="Pfam" id="PF18480">
    <property type="entry name" value="DUF5615"/>
    <property type="match status" value="1"/>
</dbReference>